<protein>
    <recommendedName>
        <fullName evidence="3">Inhibitor of sigma-G Gin</fullName>
    </recommendedName>
</protein>
<dbReference type="RefSeq" id="WP_377602751.1">
    <property type="nucleotide sequence ID" value="NZ_JBHUME010000007.1"/>
</dbReference>
<organism evidence="1 2">
    <name type="scientific">Paenibacillus gansuensis</name>
    <dbReference type="NCBI Taxonomy" id="306542"/>
    <lineage>
        <taxon>Bacteria</taxon>
        <taxon>Bacillati</taxon>
        <taxon>Bacillota</taxon>
        <taxon>Bacilli</taxon>
        <taxon>Bacillales</taxon>
        <taxon>Paenibacillaceae</taxon>
        <taxon>Paenibacillus</taxon>
    </lineage>
</organism>
<gene>
    <name evidence="1" type="ORF">ACFSUF_10760</name>
</gene>
<evidence type="ECO:0000313" key="1">
    <source>
        <dbReference type="EMBL" id="MFD2612901.1"/>
    </source>
</evidence>
<evidence type="ECO:0000313" key="2">
    <source>
        <dbReference type="Proteomes" id="UP001597541"/>
    </source>
</evidence>
<keyword evidence="2" id="KW-1185">Reference proteome</keyword>
<proteinExistence type="predicted"/>
<accession>A0ABW5PDA6</accession>
<dbReference type="EMBL" id="JBHUME010000007">
    <property type="protein sequence ID" value="MFD2612901.1"/>
    <property type="molecule type" value="Genomic_DNA"/>
</dbReference>
<sequence length="56" mass="6204">MLDNQEICSACGMELHQQPEGFRDVCAACLDGDASALQENPLAYLQECGLHESYVW</sequence>
<evidence type="ECO:0008006" key="3">
    <source>
        <dbReference type="Google" id="ProtNLM"/>
    </source>
</evidence>
<name>A0ABW5PDA6_9BACL</name>
<dbReference type="Proteomes" id="UP001597541">
    <property type="component" value="Unassembled WGS sequence"/>
</dbReference>
<comment type="caution">
    <text evidence="1">The sequence shown here is derived from an EMBL/GenBank/DDBJ whole genome shotgun (WGS) entry which is preliminary data.</text>
</comment>
<reference evidence="2" key="1">
    <citation type="journal article" date="2019" name="Int. J. Syst. Evol. Microbiol.">
        <title>The Global Catalogue of Microorganisms (GCM) 10K type strain sequencing project: providing services to taxonomists for standard genome sequencing and annotation.</title>
        <authorList>
            <consortium name="The Broad Institute Genomics Platform"/>
            <consortium name="The Broad Institute Genome Sequencing Center for Infectious Disease"/>
            <person name="Wu L."/>
            <person name="Ma J."/>
        </authorList>
    </citation>
    <scope>NUCLEOTIDE SEQUENCE [LARGE SCALE GENOMIC DNA]</scope>
    <source>
        <strain evidence="2">KCTC 3950</strain>
    </source>
</reference>